<evidence type="ECO:0008006" key="3">
    <source>
        <dbReference type="Google" id="ProtNLM"/>
    </source>
</evidence>
<protein>
    <recommendedName>
        <fullName evidence="3">S1 motif domain-containing protein</fullName>
    </recommendedName>
</protein>
<dbReference type="RefSeq" id="WP_002705377.1">
    <property type="nucleotide sequence ID" value="NZ_AAWS01000079.1"/>
</dbReference>
<dbReference type="SUPFAM" id="SSF50249">
    <property type="entry name" value="Nucleic acid-binding proteins"/>
    <property type="match status" value="1"/>
</dbReference>
<evidence type="ECO:0000313" key="2">
    <source>
        <dbReference type="Proteomes" id="UP000004095"/>
    </source>
</evidence>
<dbReference type="Proteomes" id="UP000004095">
    <property type="component" value="Unassembled WGS sequence"/>
</dbReference>
<dbReference type="Gene3D" id="2.40.50.140">
    <property type="entry name" value="Nucleic acid-binding proteins"/>
    <property type="match status" value="1"/>
</dbReference>
<accession>A1ZZM2</accession>
<name>A1ZZM2_MICM2</name>
<organism evidence="1 2">
    <name type="scientific">Microscilla marina ATCC 23134</name>
    <dbReference type="NCBI Taxonomy" id="313606"/>
    <lineage>
        <taxon>Bacteria</taxon>
        <taxon>Pseudomonadati</taxon>
        <taxon>Bacteroidota</taxon>
        <taxon>Cytophagia</taxon>
        <taxon>Cytophagales</taxon>
        <taxon>Microscillaceae</taxon>
        <taxon>Microscilla</taxon>
    </lineage>
</organism>
<comment type="caution">
    <text evidence="1">The sequence shown here is derived from an EMBL/GenBank/DDBJ whole genome shotgun (WGS) entry which is preliminary data.</text>
</comment>
<keyword evidence="2" id="KW-1185">Reference proteome</keyword>
<evidence type="ECO:0000313" key="1">
    <source>
        <dbReference type="EMBL" id="EAY24176.1"/>
    </source>
</evidence>
<dbReference type="InterPro" id="IPR012340">
    <property type="entry name" value="NA-bd_OB-fold"/>
</dbReference>
<proteinExistence type="predicted"/>
<sequence length="95" mass="10558">MLEIEGKLPKNTKVLVTIQRIESFGLFVNIERDDIASSVIGIIHLVPELTSIGYVNTSSFEVGKKLECIVVDHKETEVYLKPIGIKSNSSLRSKT</sequence>
<dbReference type="AlphaFoldDB" id="A1ZZM2"/>
<gene>
    <name evidence="1" type="ORF">M23134_00907</name>
</gene>
<reference evidence="1 2" key="1">
    <citation type="submission" date="2007-01" db="EMBL/GenBank/DDBJ databases">
        <authorList>
            <person name="Haygood M."/>
            <person name="Podell S."/>
            <person name="Anderson C."/>
            <person name="Hopkinson B."/>
            <person name="Roe K."/>
            <person name="Barbeau K."/>
            <person name="Gaasterland T."/>
            <person name="Ferriera S."/>
            <person name="Johnson J."/>
            <person name="Kravitz S."/>
            <person name="Beeson K."/>
            <person name="Sutton G."/>
            <person name="Rogers Y.-H."/>
            <person name="Friedman R."/>
            <person name="Frazier M."/>
            <person name="Venter J.C."/>
        </authorList>
    </citation>
    <scope>NUCLEOTIDE SEQUENCE [LARGE SCALE GENOMIC DNA]</scope>
    <source>
        <strain evidence="1 2">ATCC 23134</strain>
    </source>
</reference>
<dbReference type="EMBL" id="AAWS01000079">
    <property type="protein sequence ID" value="EAY24176.1"/>
    <property type="molecule type" value="Genomic_DNA"/>
</dbReference>